<gene>
    <name evidence="4" type="ORF">BN869_000006398_1</name>
</gene>
<name>A0A0B7K5U2_BIOOC</name>
<reference evidence="4" key="1">
    <citation type="submission" date="2015-01" db="EMBL/GenBank/DDBJ databases">
        <authorList>
            <person name="Durling Mikael"/>
        </authorList>
    </citation>
    <scope>NUCLEOTIDE SEQUENCE</scope>
</reference>
<protein>
    <recommendedName>
        <fullName evidence="3">NAD-dependent epimerase/dehydratase domain-containing protein</fullName>
    </recommendedName>
</protein>
<dbReference type="GO" id="GO:0016616">
    <property type="term" value="F:oxidoreductase activity, acting on the CH-OH group of donors, NAD or NADP as acceptor"/>
    <property type="evidence" value="ECO:0007669"/>
    <property type="project" value="TreeGrafter"/>
</dbReference>
<evidence type="ECO:0000259" key="3">
    <source>
        <dbReference type="Pfam" id="PF01370"/>
    </source>
</evidence>
<organism evidence="4">
    <name type="scientific">Bionectria ochroleuca</name>
    <name type="common">Gliocladium roseum</name>
    <dbReference type="NCBI Taxonomy" id="29856"/>
    <lineage>
        <taxon>Eukaryota</taxon>
        <taxon>Fungi</taxon>
        <taxon>Dikarya</taxon>
        <taxon>Ascomycota</taxon>
        <taxon>Pezizomycotina</taxon>
        <taxon>Sordariomycetes</taxon>
        <taxon>Hypocreomycetidae</taxon>
        <taxon>Hypocreales</taxon>
        <taxon>Bionectriaceae</taxon>
        <taxon>Clonostachys</taxon>
    </lineage>
</organism>
<feature type="domain" description="NAD-dependent epimerase/dehydratase" evidence="3">
    <location>
        <begin position="10"/>
        <end position="126"/>
    </location>
</feature>
<evidence type="ECO:0000313" key="4">
    <source>
        <dbReference type="EMBL" id="CEO50340.1"/>
    </source>
</evidence>
<evidence type="ECO:0000256" key="2">
    <source>
        <dbReference type="ARBA" id="ARBA00023445"/>
    </source>
</evidence>
<dbReference type="InterPro" id="IPR036291">
    <property type="entry name" value="NAD(P)-bd_dom_sf"/>
</dbReference>
<keyword evidence="1" id="KW-0560">Oxidoreductase</keyword>
<dbReference type="PANTHER" id="PTHR10366">
    <property type="entry name" value="NAD DEPENDENT EPIMERASE/DEHYDRATASE"/>
    <property type="match status" value="1"/>
</dbReference>
<dbReference type="InterPro" id="IPR050425">
    <property type="entry name" value="NAD(P)_dehydrat-like"/>
</dbReference>
<dbReference type="Pfam" id="PF01370">
    <property type="entry name" value="Epimerase"/>
    <property type="match status" value="1"/>
</dbReference>
<dbReference type="Gene3D" id="3.40.50.720">
    <property type="entry name" value="NAD(P)-binding Rossmann-like Domain"/>
    <property type="match status" value="1"/>
</dbReference>
<dbReference type="AlphaFoldDB" id="A0A0B7K5U2"/>
<comment type="similarity">
    <text evidence="2">Belongs to the NAD(P)-dependent epimerase/dehydratase family. Dihydroflavonol-4-reductase subfamily.</text>
</comment>
<dbReference type="EMBL" id="CDPU01000018">
    <property type="protein sequence ID" value="CEO50340.1"/>
    <property type="molecule type" value="Genomic_DNA"/>
</dbReference>
<accession>A0A0B7K5U2</accession>
<dbReference type="PANTHER" id="PTHR10366:SF562">
    <property type="entry name" value="ALDEHYDE REDUCTASE II (AFU_ORTHOLOGUE AFUA_1G11360)"/>
    <property type="match status" value="1"/>
</dbReference>
<sequence>MPAVPPNGLILLTGANGYIASVTAKVLIDRGYKVRGTVRSISNFSWMPSYYGPNFTLAEVPDFAADGAFNEAVKGVDGIIHMGANVTLQPDPTIVDAAIQSVNQLLEAASKEPSVKRVVLTSARAACINEIPGTPYRITKDTWNDEAIEELKKPADAHSPQVRGMLVYGAAKCLAERGAWEFVRKNKPHFIFNSVLPNVNFGKVEAIEYLGFKGSGCFVNALDKGIPFGPVLIPHQLYVNVQDTALLHLGALTLEDVQNERLMAMAGTFSWNEIIGILRRRFPERKNMVVPGEEKTLDIGEVDNGRAADVLRQMGRDGFRSLEDTLVENMECVIAADSLKVARNGTDDVIDMIFKGAGQP</sequence>
<dbReference type="SUPFAM" id="SSF51735">
    <property type="entry name" value="NAD(P)-binding Rossmann-fold domains"/>
    <property type="match status" value="1"/>
</dbReference>
<evidence type="ECO:0000256" key="1">
    <source>
        <dbReference type="ARBA" id="ARBA00023002"/>
    </source>
</evidence>
<dbReference type="InterPro" id="IPR001509">
    <property type="entry name" value="Epimerase_deHydtase"/>
</dbReference>
<proteinExistence type="inferred from homology"/>